<dbReference type="AlphaFoldDB" id="A0A2R6NR92"/>
<proteinExistence type="predicted"/>
<dbReference type="EMBL" id="MLYV02000924">
    <property type="protein sequence ID" value="PSR75150.1"/>
    <property type="molecule type" value="Genomic_DNA"/>
</dbReference>
<accession>A0A2R6NR92</accession>
<organism evidence="2 3">
    <name type="scientific">Hermanssonia centrifuga</name>
    <dbReference type="NCBI Taxonomy" id="98765"/>
    <lineage>
        <taxon>Eukaryota</taxon>
        <taxon>Fungi</taxon>
        <taxon>Dikarya</taxon>
        <taxon>Basidiomycota</taxon>
        <taxon>Agaricomycotina</taxon>
        <taxon>Agaricomycetes</taxon>
        <taxon>Polyporales</taxon>
        <taxon>Meruliaceae</taxon>
        <taxon>Hermanssonia</taxon>
    </lineage>
</organism>
<feature type="region of interest" description="Disordered" evidence="1">
    <location>
        <begin position="1"/>
        <end position="21"/>
    </location>
</feature>
<reference evidence="2 3" key="1">
    <citation type="submission" date="2018-02" db="EMBL/GenBank/DDBJ databases">
        <title>Genome sequence of the basidiomycete white-rot fungus Phlebia centrifuga.</title>
        <authorList>
            <person name="Granchi Z."/>
            <person name="Peng M."/>
            <person name="de Vries R.P."/>
            <person name="Hilden K."/>
            <person name="Makela M.R."/>
            <person name="Grigoriev I."/>
            <person name="Riley R."/>
        </authorList>
    </citation>
    <scope>NUCLEOTIDE SEQUENCE [LARGE SCALE GENOMIC DNA]</scope>
    <source>
        <strain evidence="2 3">FBCC195</strain>
    </source>
</reference>
<gene>
    <name evidence="2" type="ORF">PHLCEN_2v9293</name>
</gene>
<evidence type="ECO:0000256" key="1">
    <source>
        <dbReference type="SAM" id="MobiDB-lite"/>
    </source>
</evidence>
<dbReference type="Proteomes" id="UP000186601">
    <property type="component" value="Unassembled WGS sequence"/>
</dbReference>
<comment type="caution">
    <text evidence="2">The sequence shown here is derived from an EMBL/GenBank/DDBJ whole genome shotgun (WGS) entry which is preliminary data.</text>
</comment>
<keyword evidence="3" id="KW-1185">Reference proteome</keyword>
<protein>
    <submittedName>
        <fullName evidence="2">Uncharacterized protein</fullName>
    </submittedName>
</protein>
<evidence type="ECO:0000313" key="2">
    <source>
        <dbReference type="EMBL" id="PSR75150.1"/>
    </source>
</evidence>
<evidence type="ECO:0000313" key="3">
    <source>
        <dbReference type="Proteomes" id="UP000186601"/>
    </source>
</evidence>
<sequence>MSSLNSRGGPSRYDPDSAERRNTNTLAVKRLITNMMGNGQSIVGKIALIRRDLLFEWFALL</sequence>
<name>A0A2R6NR92_9APHY</name>